<keyword evidence="6" id="KW-1185">Reference proteome</keyword>
<dbReference type="GO" id="GO:0008925">
    <property type="term" value="F:maltose O-acetyltransferase activity"/>
    <property type="evidence" value="ECO:0007669"/>
    <property type="project" value="UniProtKB-EC"/>
</dbReference>
<evidence type="ECO:0000313" key="5">
    <source>
        <dbReference type="EMBL" id="QDV84822.1"/>
    </source>
</evidence>
<name>A0ABX5XSU8_9BACT</name>
<evidence type="ECO:0000256" key="2">
    <source>
        <dbReference type="ARBA" id="ARBA00022679"/>
    </source>
</evidence>
<protein>
    <submittedName>
        <fullName evidence="5">Maltose O-acetyltransferase</fullName>
        <ecNumber evidence="5">2.3.1.79</ecNumber>
    </submittedName>
</protein>
<gene>
    <name evidence="5" type="primary">maa_4</name>
    <name evidence="5" type="ORF">TBK1r_37740</name>
</gene>
<comment type="similarity">
    <text evidence="1">Belongs to the transferase hexapeptide repeat family.</text>
</comment>
<dbReference type="EC" id="2.3.1.79" evidence="5"/>
<dbReference type="EMBL" id="CP036432">
    <property type="protein sequence ID" value="QDV84822.1"/>
    <property type="molecule type" value="Genomic_DNA"/>
</dbReference>
<dbReference type="Pfam" id="PF00132">
    <property type="entry name" value="Hexapep"/>
    <property type="match status" value="1"/>
</dbReference>
<dbReference type="Pfam" id="PF14602">
    <property type="entry name" value="Hexapep_2"/>
    <property type="match status" value="1"/>
</dbReference>
<organism evidence="5 6">
    <name type="scientific">Stieleria magnilauensis</name>
    <dbReference type="NCBI Taxonomy" id="2527963"/>
    <lineage>
        <taxon>Bacteria</taxon>
        <taxon>Pseudomonadati</taxon>
        <taxon>Planctomycetota</taxon>
        <taxon>Planctomycetia</taxon>
        <taxon>Pirellulales</taxon>
        <taxon>Pirellulaceae</taxon>
        <taxon>Stieleria</taxon>
    </lineage>
</organism>
<evidence type="ECO:0000256" key="4">
    <source>
        <dbReference type="ARBA" id="ARBA00023315"/>
    </source>
</evidence>
<dbReference type="PANTHER" id="PTHR23416">
    <property type="entry name" value="SIALIC ACID SYNTHASE-RELATED"/>
    <property type="match status" value="1"/>
</dbReference>
<dbReference type="InterPro" id="IPR051159">
    <property type="entry name" value="Hexapeptide_acetyltransf"/>
</dbReference>
<sequence>MRDRIKSTVRWLLQCHLPVTAINRPVIATLYRMHVAARELIGWAARFFWYEPLFRSQCDVVGKRFRMEQLPYLVGRGNLSIGDDVRLSGKPSFAFSSRHCDSPSLVIGTGTFIGHNCAMIVGRGITIGNHCLIAGGVRISDFDGHPIDADDRRNGLTTPSDNVSPVSIGDDVWIGHGAIVLKGVRIGDRAIVGARAVVTRDVPADTIVAGNPARHVKSISPGVFPFFAEDAA</sequence>
<keyword evidence="3" id="KW-0677">Repeat</keyword>
<dbReference type="Proteomes" id="UP000318081">
    <property type="component" value="Chromosome"/>
</dbReference>
<evidence type="ECO:0000256" key="1">
    <source>
        <dbReference type="ARBA" id="ARBA00007274"/>
    </source>
</evidence>
<keyword evidence="2 5" id="KW-0808">Transferase</keyword>
<dbReference type="RefSeq" id="WP_145213600.1">
    <property type="nucleotide sequence ID" value="NZ_CP036432.1"/>
</dbReference>
<keyword evidence="4 5" id="KW-0012">Acyltransferase</keyword>
<dbReference type="SUPFAM" id="SSF51161">
    <property type="entry name" value="Trimeric LpxA-like enzymes"/>
    <property type="match status" value="1"/>
</dbReference>
<dbReference type="InterPro" id="IPR018357">
    <property type="entry name" value="Hexapep_transf_CS"/>
</dbReference>
<accession>A0ABX5XSU8</accession>
<dbReference type="PANTHER" id="PTHR23416:SF23">
    <property type="entry name" value="ACETYLTRANSFERASE C18B11.09C-RELATED"/>
    <property type="match status" value="1"/>
</dbReference>
<dbReference type="InterPro" id="IPR011004">
    <property type="entry name" value="Trimer_LpxA-like_sf"/>
</dbReference>
<dbReference type="PROSITE" id="PS00101">
    <property type="entry name" value="HEXAPEP_TRANSFERASES"/>
    <property type="match status" value="1"/>
</dbReference>
<dbReference type="InterPro" id="IPR001451">
    <property type="entry name" value="Hexapep"/>
</dbReference>
<dbReference type="Gene3D" id="2.160.10.10">
    <property type="entry name" value="Hexapeptide repeat proteins"/>
    <property type="match status" value="1"/>
</dbReference>
<proteinExistence type="inferred from homology"/>
<evidence type="ECO:0000313" key="6">
    <source>
        <dbReference type="Proteomes" id="UP000318081"/>
    </source>
</evidence>
<evidence type="ECO:0000256" key="3">
    <source>
        <dbReference type="ARBA" id="ARBA00022737"/>
    </source>
</evidence>
<reference evidence="5 6" key="1">
    <citation type="submission" date="2019-02" db="EMBL/GenBank/DDBJ databases">
        <title>Deep-cultivation of Planctomycetes and their phenomic and genomic characterization uncovers novel biology.</title>
        <authorList>
            <person name="Wiegand S."/>
            <person name="Jogler M."/>
            <person name="Boedeker C."/>
            <person name="Pinto D."/>
            <person name="Vollmers J."/>
            <person name="Rivas-Marin E."/>
            <person name="Kohn T."/>
            <person name="Peeters S.H."/>
            <person name="Heuer A."/>
            <person name="Rast P."/>
            <person name="Oberbeckmann S."/>
            <person name="Bunk B."/>
            <person name="Jeske O."/>
            <person name="Meyerdierks A."/>
            <person name="Storesund J.E."/>
            <person name="Kallscheuer N."/>
            <person name="Luecker S."/>
            <person name="Lage O.M."/>
            <person name="Pohl T."/>
            <person name="Merkel B.J."/>
            <person name="Hornburger P."/>
            <person name="Mueller R.-W."/>
            <person name="Bruemmer F."/>
            <person name="Labrenz M."/>
            <person name="Spormann A.M."/>
            <person name="Op den Camp H."/>
            <person name="Overmann J."/>
            <person name="Amann R."/>
            <person name="Jetten M.S.M."/>
            <person name="Mascher T."/>
            <person name="Medema M.H."/>
            <person name="Devos D.P."/>
            <person name="Kaster A.-K."/>
            <person name="Ovreas L."/>
            <person name="Rohde M."/>
            <person name="Galperin M.Y."/>
            <person name="Jogler C."/>
        </authorList>
    </citation>
    <scope>NUCLEOTIDE SEQUENCE [LARGE SCALE GENOMIC DNA]</scope>
    <source>
        <strain evidence="5 6">TBK1r</strain>
    </source>
</reference>